<accession>G0U7Z3</accession>
<gene>
    <name evidence="2" type="ORF">TVY486_1010440</name>
</gene>
<feature type="compositionally biased region" description="Acidic residues" evidence="1">
    <location>
        <begin position="304"/>
        <end position="319"/>
    </location>
</feature>
<protein>
    <recommendedName>
        <fullName evidence="3">Transcription factor Iwr1 domain-containing protein</fullName>
    </recommendedName>
</protein>
<reference evidence="2" key="1">
    <citation type="journal article" date="2012" name="Proc. Natl. Acad. Sci. U.S.A.">
        <title>Antigenic diversity is generated by distinct evolutionary mechanisms in African trypanosome species.</title>
        <authorList>
            <person name="Jackson A.P."/>
            <person name="Berry A."/>
            <person name="Aslett M."/>
            <person name="Allison H.C."/>
            <person name="Burton P."/>
            <person name="Vavrova-Anderson J."/>
            <person name="Brown R."/>
            <person name="Browne H."/>
            <person name="Corton N."/>
            <person name="Hauser H."/>
            <person name="Gamble J."/>
            <person name="Gilderthorp R."/>
            <person name="Marcello L."/>
            <person name="McQuillan J."/>
            <person name="Otto T.D."/>
            <person name="Quail M.A."/>
            <person name="Sanders M.J."/>
            <person name="van Tonder A."/>
            <person name="Ginger M.L."/>
            <person name="Field M.C."/>
            <person name="Barry J.D."/>
            <person name="Hertz-Fowler C."/>
            <person name="Berriman M."/>
        </authorList>
    </citation>
    <scope>NUCLEOTIDE SEQUENCE</scope>
    <source>
        <strain evidence="2">Y486</strain>
    </source>
</reference>
<evidence type="ECO:0000313" key="2">
    <source>
        <dbReference type="EMBL" id="CCC52001.1"/>
    </source>
</evidence>
<dbReference type="EMBL" id="HE573026">
    <property type="protein sequence ID" value="CCC52001.1"/>
    <property type="molecule type" value="Genomic_DNA"/>
</dbReference>
<dbReference type="AlphaFoldDB" id="G0U7Z3"/>
<feature type="region of interest" description="Disordered" evidence="1">
    <location>
        <begin position="287"/>
        <end position="319"/>
    </location>
</feature>
<evidence type="ECO:0008006" key="3">
    <source>
        <dbReference type="Google" id="ProtNLM"/>
    </source>
</evidence>
<name>G0U7Z3_TRYVY</name>
<organism evidence="2">
    <name type="scientific">Trypanosoma vivax (strain Y486)</name>
    <dbReference type="NCBI Taxonomy" id="1055687"/>
    <lineage>
        <taxon>Eukaryota</taxon>
        <taxon>Discoba</taxon>
        <taxon>Euglenozoa</taxon>
        <taxon>Kinetoplastea</taxon>
        <taxon>Metakinetoplastina</taxon>
        <taxon>Trypanosomatida</taxon>
        <taxon>Trypanosomatidae</taxon>
        <taxon>Trypanosoma</taxon>
        <taxon>Duttonella</taxon>
    </lineage>
</organism>
<dbReference type="OMA" id="YLYPDHR"/>
<proteinExistence type="predicted"/>
<sequence length="377" mass="41638">MEDARTILLREVMRVDSGPVRPCAVYMRLKRPRCSDHDYTTVEEAGPLSLRVRLESPIKGDGTAMSKLASHVGECGASRRQQTLLFHLLRKAEQGSIPETRQVVEGASAVSSASALSVRRIWDLRRCVVLDCAALDTEEKFPTEDSASSDTHPGSSGKSDWLLYMLDRSGATMEVENEAHEADEFSFDDLYVTPLTEEMGIMNTASTRSVQGHRKRLREEMEPHFVLSIEGALVMDGETKYKCPDEYAVGSSALEICSMLREHGQDCFFLDEGDGFDPELYLYPDHRKDDEYDSNAADCSANEYPEESSSEDSYTDDGDEDGLGVCGLRSVCGRGHYAFSDAAGGGRRYFTGESDFLYSECECSDVLGSGWDDSGGD</sequence>
<evidence type="ECO:0000256" key="1">
    <source>
        <dbReference type="SAM" id="MobiDB-lite"/>
    </source>
</evidence>
<dbReference type="VEuPathDB" id="TriTrypDB:TvY486_1010440"/>